<dbReference type="Proteomes" id="UP000263377">
    <property type="component" value="Unassembled WGS sequence"/>
</dbReference>
<accession>A0A372ZMR1</accession>
<dbReference type="PANTHER" id="PTHR35526">
    <property type="entry name" value="ANTI-SIGMA-F FACTOR RSBW-RELATED"/>
    <property type="match status" value="1"/>
</dbReference>
<evidence type="ECO:0000313" key="4">
    <source>
        <dbReference type="Proteomes" id="UP000263377"/>
    </source>
</evidence>
<dbReference type="CDD" id="cd16936">
    <property type="entry name" value="HATPase_RsbW-like"/>
    <property type="match status" value="1"/>
</dbReference>
<dbReference type="InterPro" id="IPR036890">
    <property type="entry name" value="HATPase_C_sf"/>
</dbReference>
<reference evidence="3 4" key="1">
    <citation type="submission" date="2018-08" db="EMBL/GenBank/DDBJ databases">
        <title>Diversity &amp; Physiological Properties of Lignin-Decomposing Actinobacteria from Soil.</title>
        <authorList>
            <person name="Roh S.G."/>
            <person name="Kim S.B."/>
        </authorList>
    </citation>
    <scope>NUCLEOTIDE SEQUENCE [LARGE SCALE GENOMIC DNA]</scope>
    <source>
        <strain evidence="3 4">MMS17-GH009</strain>
    </source>
</reference>
<organism evidence="3 4">
    <name type="scientific">Kitasatospora xanthocidica</name>
    <dbReference type="NCBI Taxonomy" id="83382"/>
    <lineage>
        <taxon>Bacteria</taxon>
        <taxon>Bacillati</taxon>
        <taxon>Actinomycetota</taxon>
        <taxon>Actinomycetes</taxon>
        <taxon>Kitasatosporales</taxon>
        <taxon>Streptomycetaceae</taxon>
        <taxon>Kitasatospora</taxon>
    </lineage>
</organism>
<dbReference type="Gene3D" id="3.30.565.10">
    <property type="entry name" value="Histidine kinase-like ATPase, C-terminal domain"/>
    <property type="match status" value="1"/>
</dbReference>
<keyword evidence="4" id="KW-1185">Reference proteome</keyword>
<dbReference type="InterPro" id="IPR050267">
    <property type="entry name" value="Anti-sigma-factor_SerPK"/>
</dbReference>
<gene>
    <name evidence="3" type="ORF">DR950_00825</name>
</gene>
<evidence type="ECO:0000256" key="1">
    <source>
        <dbReference type="ARBA" id="ARBA00022527"/>
    </source>
</evidence>
<keyword evidence="1" id="KW-0808">Transferase</keyword>
<evidence type="ECO:0000259" key="2">
    <source>
        <dbReference type="Pfam" id="PF13581"/>
    </source>
</evidence>
<keyword evidence="3" id="KW-0067">ATP-binding</keyword>
<feature type="domain" description="Histidine kinase/HSP90-like ATPase" evidence="2">
    <location>
        <begin position="9"/>
        <end position="100"/>
    </location>
</feature>
<dbReference type="RefSeq" id="WP_117484996.1">
    <property type="nucleotide sequence ID" value="NZ_QVIG01000001.1"/>
</dbReference>
<sequence>MRHINTPTIAVARQTLRNTMTRVGWPASPIFDAQLALCELLVNAWRHTETPAPLVEIISEGDVLRVSVTDESPVLPSSPPLSLLAESGRGLQLVAALTHGWGVDPHERAKSVWFELRKGAV</sequence>
<comment type="caution">
    <text evidence="3">The sequence shown here is derived from an EMBL/GenBank/DDBJ whole genome shotgun (WGS) entry which is preliminary data.</text>
</comment>
<dbReference type="GO" id="GO:0004674">
    <property type="term" value="F:protein serine/threonine kinase activity"/>
    <property type="evidence" value="ECO:0007669"/>
    <property type="project" value="UniProtKB-KW"/>
</dbReference>
<dbReference type="GO" id="GO:0005524">
    <property type="term" value="F:ATP binding"/>
    <property type="evidence" value="ECO:0007669"/>
    <property type="project" value="UniProtKB-KW"/>
</dbReference>
<dbReference type="AlphaFoldDB" id="A0A372ZMR1"/>
<name>A0A372ZMR1_9ACTN</name>
<dbReference type="InterPro" id="IPR003594">
    <property type="entry name" value="HATPase_dom"/>
</dbReference>
<dbReference type="EMBL" id="QVIG01000001">
    <property type="protein sequence ID" value="RGD56527.1"/>
    <property type="molecule type" value="Genomic_DNA"/>
</dbReference>
<keyword evidence="1" id="KW-0418">Kinase</keyword>
<dbReference type="SUPFAM" id="SSF55874">
    <property type="entry name" value="ATPase domain of HSP90 chaperone/DNA topoisomerase II/histidine kinase"/>
    <property type="match status" value="1"/>
</dbReference>
<keyword evidence="1" id="KW-0723">Serine/threonine-protein kinase</keyword>
<protein>
    <submittedName>
        <fullName evidence="3">ATP-binding protein</fullName>
    </submittedName>
</protein>
<keyword evidence="3" id="KW-0547">Nucleotide-binding</keyword>
<proteinExistence type="predicted"/>
<evidence type="ECO:0000313" key="3">
    <source>
        <dbReference type="EMBL" id="RGD56527.1"/>
    </source>
</evidence>
<dbReference type="PANTHER" id="PTHR35526:SF3">
    <property type="entry name" value="ANTI-SIGMA-F FACTOR RSBW"/>
    <property type="match status" value="1"/>
</dbReference>
<dbReference type="Pfam" id="PF13581">
    <property type="entry name" value="HATPase_c_2"/>
    <property type="match status" value="1"/>
</dbReference>